<comment type="cofactor">
    <cofactor evidence="6">
        <name>[4Fe-4S] cluster</name>
        <dbReference type="ChEBI" id="CHEBI:49883"/>
    </cofactor>
    <text evidence="6">Binds 1 [4Fe-4S] cluster. The cluster is coordinated with 3 cysteines and an exchangeable S-adenosyl-L-methionine.</text>
</comment>
<sequence length="331" mass="37606">MHEALFYKKKRPGVHCELCPQFCRLKNGELGVCGVRQEEEGKLYSLNYGICAGMALDPIEKKPLYHYQPGRQVFSVGTLGCNLGCGFCQNWHLARKAPGVQTVRLTPKQLVARLDEAAAQNPVGMAYTYSEPGMWFEYVLDTAKLVREKGLKNIMVTNGFLNEEPLIHLLPLIDAFNIDVKAFRDEYYREHCKGRLEPVLRYVEIAAQSAHVELTYLVVPTLNDREEDIRRFTDWVAGINPAIPVHFSRYYPQHEFKLPPTPVEVMEHIRSVALEKLNYVYLGNLPGSEAANTFCPQCGKEVVSRDGYRVENLLQAGNCAQCGWNIEVHEE</sequence>
<dbReference type="NCBIfam" id="TIGR04337">
    <property type="entry name" value="AmmeMemoSam_rS"/>
    <property type="match status" value="1"/>
</dbReference>
<dbReference type="InterPro" id="IPR016431">
    <property type="entry name" value="Pyrv-formate_lyase-activ_prd"/>
</dbReference>
<dbReference type="PROSITE" id="PS51918">
    <property type="entry name" value="RADICAL_SAM"/>
    <property type="match status" value="1"/>
</dbReference>
<dbReference type="GO" id="GO:0051539">
    <property type="term" value="F:4 iron, 4 sulfur cluster binding"/>
    <property type="evidence" value="ECO:0007669"/>
    <property type="project" value="UniProtKB-KW"/>
</dbReference>
<dbReference type="eggNOG" id="COG1180">
    <property type="taxonomic scope" value="Bacteria"/>
</dbReference>
<dbReference type="AlphaFoldDB" id="C0GCM0"/>
<dbReference type="GO" id="GO:0046872">
    <property type="term" value="F:metal ion binding"/>
    <property type="evidence" value="ECO:0007669"/>
    <property type="project" value="UniProtKB-KW"/>
</dbReference>
<dbReference type="Proteomes" id="UP000006443">
    <property type="component" value="Unassembled WGS sequence"/>
</dbReference>
<dbReference type="PIRSF" id="PIRSF004869">
    <property type="entry name" value="PflX_prd"/>
    <property type="match status" value="1"/>
</dbReference>
<accession>C0GCM0</accession>
<evidence type="ECO:0000256" key="4">
    <source>
        <dbReference type="ARBA" id="ARBA00023004"/>
    </source>
</evidence>
<dbReference type="SUPFAM" id="SSF102114">
    <property type="entry name" value="Radical SAM enzymes"/>
    <property type="match status" value="1"/>
</dbReference>
<proteinExistence type="predicted"/>
<feature type="binding site" evidence="6">
    <location>
        <position position="88"/>
    </location>
    <ligand>
        <name>[4Fe-4S] cluster</name>
        <dbReference type="ChEBI" id="CHEBI:49883"/>
        <note>4Fe-4S-S-AdoMet</note>
    </ligand>
</feature>
<feature type="binding site" evidence="6">
    <location>
        <position position="85"/>
    </location>
    <ligand>
        <name>[4Fe-4S] cluster</name>
        <dbReference type="ChEBI" id="CHEBI:49883"/>
        <note>4Fe-4S-S-AdoMet</note>
    </ligand>
</feature>
<dbReference type="CDD" id="cd01335">
    <property type="entry name" value="Radical_SAM"/>
    <property type="match status" value="1"/>
</dbReference>
<keyword evidence="9" id="KW-1185">Reference proteome</keyword>
<dbReference type="Gene3D" id="3.20.20.70">
    <property type="entry name" value="Aldolase class I"/>
    <property type="match status" value="1"/>
</dbReference>
<feature type="domain" description="Radical SAM core" evidence="7">
    <location>
        <begin position="66"/>
        <end position="288"/>
    </location>
</feature>
<dbReference type="GO" id="GO:0003824">
    <property type="term" value="F:catalytic activity"/>
    <property type="evidence" value="ECO:0007669"/>
    <property type="project" value="InterPro"/>
</dbReference>
<evidence type="ECO:0000313" key="8">
    <source>
        <dbReference type="EMBL" id="EEG78955.1"/>
    </source>
</evidence>
<evidence type="ECO:0000313" key="9">
    <source>
        <dbReference type="Proteomes" id="UP000006443"/>
    </source>
</evidence>
<keyword evidence="5 6" id="KW-0411">Iron-sulfur</keyword>
<comment type="caution">
    <text evidence="8">The sequence shown here is derived from an EMBL/GenBank/DDBJ whole genome shotgun (WGS) entry which is preliminary data.</text>
</comment>
<keyword evidence="4 6" id="KW-0408">Iron</keyword>
<feature type="binding site" evidence="6">
    <location>
        <position position="81"/>
    </location>
    <ligand>
        <name>[4Fe-4S] cluster</name>
        <dbReference type="ChEBI" id="CHEBI:49883"/>
        <note>4Fe-4S-S-AdoMet</note>
    </ligand>
</feature>
<dbReference type="InterPro" id="IPR034457">
    <property type="entry name" value="Organic_radical-activating"/>
</dbReference>
<dbReference type="OrthoDB" id="9778883at2"/>
<organism evidence="8 9">
    <name type="scientific">Dethiobacter alkaliphilus AHT 1</name>
    <dbReference type="NCBI Taxonomy" id="555088"/>
    <lineage>
        <taxon>Bacteria</taxon>
        <taxon>Bacillati</taxon>
        <taxon>Bacillota</taxon>
        <taxon>Dethiobacteria</taxon>
        <taxon>Dethiobacterales</taxon>
        <taxon>Dethiobacteraceae</taxon>
        <taxon>Dethiobacter</taxon>
    </lineage>
</organism>
<dbReference type="SFLD" id="SFLDG01101">
    <property type="entry name" value="Uncharacterised_Radical_SAM_Su"/>
    <property type="match status" value="1"/>
</dbReference>
<reference evidence="8 9" key="1">
    <citation type="submission" date="2009-02" db="EMBL/GenBank/DDBJ databases">
        <title>Sequencing of the draft genome and assembly of Dethiobacter alkaliphilus AHT 1.</title>
        <authorList>
            <consortium name="US DOE Joint Genome Institute (JGI-PGF)"/>
            <person name="Lucas S."/>
            <person name="Copeland A."/>
            <person name="Lapidus A."/>
            <person name="Glavina del Rio T."/>
            <person name="Dalin E."/>
            <person name="Tice H."/>
            <person name="Bruce D."/>
            <person name="Goodwin L."/>
            <person name="Pitluck S."/>
            <person name="Larimer F."/>
            <person name="Land M.L."/>
            <person name="Hauser L."/>
            <person name="Muyzer G."/>
        </authorList>
    </citation>
    <scope>NUCLEOTIDE SEQUENCE [LARGE SCALE GENOMIC DNA]</scope>
    <source>
        <strain evidence="8 9">AHT 1</strain>
    </source>
</reference>
<name>C0GCM0_DETAL</name>
<evidence type="ECO:0000256" key="2">
    <source>
        <dbReference type="ARBA" id="ARBA00022691"/>
    </source>
</evidence>
<evidence type="ECO:0000256" key="3">
    <source>
        <dbReference type="ARBA" id="ARBA00022723"/>
    </source>
</evidence>
<dbReference type="EMBL" id="ACJM01000001">
    <property type="protein sequence ID" value="EEG78955.1"/>
    <property type="molecule type" value="Genomic_DNA"/>
</dbReference>
<dbReference type="PANTHER" id="PTHR30352">
    <property type="entry name" value="PYRUVATE FORMATE-LYASE-ACTIVATING ENZYME"/>
    <property type="match status" value="1"/>
</dbReference>
<dbReference type="InterPro" id="IPR027596">
    <property type="entry name" value="AmmeMemoSam_rS"/>
</dbReference>
<dbReference type="InterPro" id="IPR007197">
    <property type="entry name" value="rSAM"/>
</dbReference>
<keyword evidence="2 6" id="KW-0949">S-adenosyl-L-methionine</keyword>
<dbReference type="STRING" id="555088.DealDRAFT_0229"/>
<dbReference type="PANTHER" id="PTHR30352:SF5">
    <property type="entry name" value="PYRUVATE FORMATE-LYASE 1-ACTIVATING ENZYME"/>
    <property type="match status" value="1"/>
</dbReference>
<evidence type="ECO:0000256" key="1">
    <source>
        <dbReference type="ARBA" id="ARBA00022485"/>
    </source>
</evidence>
<dbReference type="Pfam" id="PF04055">
    <property type="entry name" value="Radical_SAM"/>
    <property type="match status" value="1"/>
</dbReference>
<evidence type="ECO:0000256" key="6">
    <source>
        <dbReference type="PIRSR" id="PIRSR004869-50"/>
    </source>
</evidence>
<gene>
    <name evidence="8" type="ORF">DealDRAFT_0229</name>
</gene>
<keyword evidence="1" id="KW-0004">4Fe-4S</keyword>
<protein>
    <submittedName>
        <fullName evidence="8">Radical SAM domain protein</fullName>
    </submittedName>
</protein>
<evidence type="ECO:0000259" key="7">
    <source>
        <dbReference type="PROSITE" id="PS51918"/>
    </source>
</evidence>
<dbReference type="InterPro" id="IPR013785">
    <property type="entry name" value="Aldolase_TIM"/>
</dbReference>
<dbReference type="SFLD" id="SFLDS00029">
    <property type="entry name" value="Radical_SAM"/>
    <property type="match status" value="1"/>
</dbReference>
<keyword evidence="3 6" id="KW-0479">Metal-binding</keyword>
<dbReference type="RefSeq" id="WP_008514049.1">
    <property type="nucleotide sequence ID" value="NZ_ACJM01000001.1"/>
</dbReference>
<dbReference type="InterPro" id="IPR058240">
    <property type="entry name" value="rSAM_sf"/>
</dbReference>
<evidence type="ECO:0000256" key="5">
    <source>
        <dbReference type="ARBA" id="ARBA00023014"/>
    </source>
</evidence>